<reference evidence="1 2" key="1">
    <citation type="submission" date="2019-10" db="EMBL/GenBank/DDBJ databases">
        <title>Actinomadura rubteroloni sp. nov. and Actinomadura macrotermitis sp. nov., isolated from the gut of fungus growing-termite Macrotermes natalensis.</title>
        <authorList>
            <person name="Benndorf R."/>
            <person name="Martin K."/>
            <person name="Kuefner M."/>
            <person name="De Beer W."/>
            <person name="Kaster A.-K."/>
            <person name="Vollmers J."/>
            <person name="Poulsen M."/>
            <person name="Beemelmanns C."/>
        </authorList>
    </citation>
    <scope>NUCLEOTIDE SEQUENCE [LARGE SCALE GENOMIC DNA]</scope>
    <source>
        <strain evidence="1 2">RB68</strain>
    </source>
</reference>
<dbReference type="RefSeq" id="WP_153533412.1">
    <property type="nucleotide sequence ID" value="NZ_WEGH01000002.1"/>
</dbReference>
<sequence>MCSGDDERLARLTQAIDDLAAESLAGPPPADLLERVAGLWALVEGLDPEIAKSRSRYSAPEG</sequence>
<dbReference type="EMBL" id="WEGH01000002">
    <property type="protein sequence ID" value="MQY05345.1"/>
    <property type="molecule type" value="Genomic_DNA"/>
</dbReference>
<evidence type="ECO:0000313" key="2">
    <source>
        <dbReference type="Proteomes" id="UP000487268"/>
    </source>
</evidence>
<organism evidence="1 2">
    <name type="scientific">Actinomadura macrotermitis</name>
    <dbReference type="NCBI Taxonomy" id="2585200"/>
    <lineage>
        <taxon>Bacteria</taxon>
        <taxon>Bacillati</taxon>
        <taxon>Actinomycetota</taxon>
        <taxon>Actinomycetes</taxon>
        <taxon>Streptosporangiales</taxon>
        <taxon>Thermomonosporaceae</taxon>
        <taxon>Actinomadura</taxon>
    </lineage>
</organism>
<gene>
    <name evidence="1" type="ORF">ACRB68_34180</name>
</gene>
<dbReference type="OrthoDB" id="3481655at2"/>
<keyword evidence="2" id="KW-1185">Reference proteome</keyword>
<dbReference type="AlphaFoldDB" id="A0A7K0BVZ3"/>
<comment type="caution">
    <text evidence="1">The sequence shown here is derived from an EMBL/GenBank/DDBJ whole genome shotgun (WGS) entry which is preliminary data.</text>
</comment>
<proteinExistence type="predicted"/>
<accession>A0A7K0BVZ3</accession>
<dbReference type="Proteomes" id="UP000487268">
    <property type="component" value="Unassembled WGS sequence"/>
</dbReference>
<evidence type="ECO:0000313" key="1">
    <source>
        <dbReference type="EMBL" id="MQY05345.1"/>
    </source>
</evidence>
<name>A0A7K0BVZ3_9ACTN</name>
<protein>
    <submittedName>
        <fullName evidence="1">Uncharacterized protein</fullName>
    </submittedName>
</protein>